<dbReference type="Proteomes" id="UP000701801">
    <property type="component" value="Unassembled WGS sequence"/>
</dbReference>
<keyword evidence="3" id="KW-1185">Reference proteome</keyword>
<feature type="transmembrane region" description="Helical" evidence="1">
    <location>
        <begin position="175"/>
        <end position="192"/>
    </location>
</feature>
<sequence>MTSINMPPEKSSQARTRPMEVLVLGLCRTGTLFGISDVSHGLRAVTDVPCASFVPELITAYPDAKIILSTRDADGWVRSMEGTIVKKLTSTTTSPSTASEHSKNTITWSVESRRLRGFLEFEAKDGWGSLCEFLGKERPDEEFPRTNNVKEFGERSKAGARKVLGIAAVRAAKMLGGWLLALWFLLWVFGVVRR</sequence>
<keyword evidence="1" id="KW-1133">Transmembrane helix</keyword>
<dbReference type="InterPro" id="IPR027417">
    <property type="entry name" value="P-loop_NTPase"/>
</dbReference>
<accession>A0A9N9LKM1</accession>
<gene>
    <name evidence="2" type="ORF">HYALB_00011873</name>
</gene>
<dbReference type="AlphaFoldDB" id="A0A9N9LKM1"/>
<protein>
    <recommendedName>
        <fullName evidence="4">NAD dependent epimerase/dehydratase</fullName>
    </recommendedName>
</protein>
<evidence type="ECO:0008006" key="4">
    <source>
        <dbReference type="Google" id="ProtNLM"/>
    </source>
</evidence>
<evidence type="ECO:0000313" key="3">
    <source>
        <dbReference type="Proteomes" id="UP000701801"/>
    </source>
</evidence>
<dbReference type="Gene3D" id="3.40.50.300">
    <property type="entry name" value="P-loop containing nucleotide triphosphate hydrolases"/>
    <property type="match status" value="1"/>
</dbReference>
<name>A0A9N9LKM1_9HELO</name>
<evidence type="ECO:0000256" key="1">
    <source>
        <dbReference type="SAM" id="Phobius"/>
    </source>
</evidence>
<dbReference type="EMBL" id="CAJVRM010000196">
    <property type="protein sequence ID" value="CAG8976924.1"/>
    <property type="molecule type" value="Genomic_DNA"/>
</dbReference>
<evidence type="ECO:0000313" key="2">
    <source>
        <dbReference type="EMBL" id="CAG8976924.1"/>
    </source>
</evidence>
<organism evidence="2 3">
    <name type="scientific">Hymenoscyphus albidus</name>
    <dbReference type="NCBI Taxonomy" id="595503"/>
    <lineage>
        <taxon>Eukaryota</taxon>
        <taxon>Fungi</taxon>
        <taxon>Dikarya</taxon>
        <taxon>Ascomycota</taxon>
        <taxon>Pezizomycotina</taxon>
        <taxon>Leotiomycetes</taxon>
        <taxon>Helotiales</taxon>
        <taxon>Helotiaceae</taxon>
        <taxon>Hymenoscyphus</taxon>
    </lineage>
</organism>
<proteinExistence type="predicted"/>
<dbReference type="OrthoDB" id="408152at2759"/>
<dbReference type="PANTHER" id="PTHR36978">
    <property type="entry name" value="P-LOOP CONTAINING NUCLEOTIDE TRIPHOSPHATE HYDROLASE"/>
    <property type="match status" value="1"/>
</dbReference>
<comment type="caution">
    <text evidence="2">The sequence shown here is derived from an EMBL/GenBank/DDBJ whole genome shotgun (WGS) entry which is preliminary data.</text>
</comment>
<dbReference type="InterPro" id="IPR040632">
    <property type="entry name" value="Sulfotransfer_4"/>
</dbReference>
<dbReference type="SUPFAM" id="SSF52540">
    <property type="entry name" value="P-loop containing nucleoside triphosphate hydrolases"/>
    <property type="match status" value="1"/>
</dbReference>
<dbReference type="PANTHER" id="PTHR36978:SF4">
    <property type="entry name" value="P-LOOP CONTAINING NUCLEOSIDE TRIPHOSPHATE HYDROLASE PROTEIN"/>
    <property type="match status" value="1"/>
</dbReference>
<keyword evidence="1" id="KW-0472">Membrane</keyword>
<keyword evidence="1" id="KW-0812">Transmembrane</keyword>
<dbReference type="Pfam" id="PF17784">
    <property type="entry name" value="Sulfotransfer_4"/>
    <property type="match status" value="2"/>
</dbReference>
<reference evidence="2" key="1">
    <citation type="submission" date="2021-07" db="EMBL/GenBank/DDBJ databases">
        <authorList>
            <person name="Durling M."/>
        </authorList>
    </citation>
    <scope>NUCLEOTIDE SEQUENCE</scope>
</reference>